<keyword evidence="1" id="KW-0233">DNA recombination</keyword>
<dbReference type="PANTHER" id="PTHR30349:SF82">
    <property type="entry name" value="INTEGRASE_RECOMBINASE YOEC-RELATED"/>
    <property type="match status" value="1"/>
</dbReference>
<reference evidence="3 4" key="1">
    <citation type="submission" date="2023-03" db="EMBL/GenBank/DDBJ databases">
        <title>Bacillus Genome Sequencing.</title>
        <authorList>
            <person name="Dunlap C."/>
        </authorList>
    </citation>
    <scope>NUCLEOTIDE SEQUENCE [LARGE SCALE GENOMIC DNA]</scope>
    <source>
        <strain evidence="3 4">B-4107</strain>
    </source>
</reference>
<sequence>MNEAQPIRTKKDVNKMLASLHGRNRLMLQAGIGLGLRITDLLSLKIGDVRGRTEFTIHEGKTQKRRRMKISATLREEFDKLDGEDDEYIFRSRQGGNKPIGRTQAYNILNDAGERAGLVIRGAAPEGKKKGPIISGAISCHSLRKSYGWFLYEKGTDITRIQHMLNHSSPQTTLAYIGIHNAEIDEAYESLDDIIS</sequence>
<dbReference type="EMBL" id="JAROAS010000036">
    <property type="protein sequence ID" value="MED4129483.1"/>
    <property type="molecule type" value="Genomic_DNA"/>
</dbReference>
<dbReference type="PANTHER" id="PTHR30349">
    <property type="entry name" value="PHAGE INTEGRASE-RELATED"/>
    <property type="match status" value="1"/>
</dbReference>
<dbReference type="InterPro" id="IPR002104">
    <property type="entry name" value="Integrase_catalytic"/>
</dbReference>
<name>A0ABU6NMQ9_9BACI</name>
<proteinExistence type="predicted"/>
<comment type="caution">
    <text evidence="3">The sequence shown here is derived from an EMBL/GenBank/DDBJ whole genome shotgun (WGS) entry which is preliminary data.</text>
</comment>
<dbReference type="PROSITE" id="PS51898">
    <property type="entry name" value="TYR_RECOMBINASE"/>
    <property type="match status" value="1"/>
</dbReference>
<dbReference type="RefSeq" id="WP_328238146.1">
    <property type="nucleotide sequence ID" value="NZ_JAROAS010000036.1"/>
</dbReference>
<gene>
    <name evidence="3" type="ORF">P5F74_15215</name>
</gene>
<organism evidence="3 4">
    <name type="scientific">Shouchella miscanthi</name>
    <dbReference type="NCBI Taxonomy" id="2598861"/>
    <lineage>
        <taxon>Bacteria</taxon>
        <taxon>Bacillati</taxon>
        <taxon>Bacillota</taxon>
        <taxon>Bacilli</taxon>
        <taxon>Bacillales</taxon>
        <taxon>Bacillaceae</taxon>
        <taxon>Shouchella</taxon>
    </lineage>
</organism>
<dbReference type="Pfam" id="PF00589">
    <property type="entry name" value="Phage_integrase"/>
    <property type="match status" value="1"/>
</dbReference>
<dbReference type="Proteomes" id="UP001341820">
    <property type="component" value="Unassembled WGS sequence"/>
</dbReference>
<evidence type="ECO:0000313" key="4">
    <source>
        <dbReference type="Proteomes" id="UP001341820"/>
    </source>
</evidence>
<dbReference type="InterPro" id="IPR013762">
    <property type="entry name" value="Integrase-like_cat_sf"/>
</dbReference>
<dbReference type="InterPro" id="IPR050090">
    <property type="entry name" value="Tyrosine_recombinase_XerCD"/>
</dbReference>
<dbReference type="SUPFAM" id="SSF56349">
    <property type="entry name" value="DNA breaking-rejoining enzymes"/>
    <property type="match status" value="1"/>
</dbReference>
<feature type="domain" description="Tyr recombinase" evidence="2">
    <location>
        <begin position="3"/>
        <end position="189"/>
    </location>
</feature>
<accession>A0ABU6NMQ9</accession>
<keyword evidence="4" id="KW-1185">Reference proteome</keyword>
<evidence type="ECO:0000259" key="2">
    <source>
        <dbReference type="PROSITE" id="PS51898"/>
    </source>
</evidence>
<evidence type="ECO:0000313" key="3">
    <source>
        <dbReference type="EMBL" id="MED4129483.1"/>
    </source>
</evidence>
<dbReference type="Gene3D" id="1.10.443.10">
    <property type="entry name" value="Intergrase catalytic core"/>
    <property type="match status" value="1"/>
</dbReference>
<protein>
    <submittedName>
        <fullName evidence="3">Tyrosine-type recombinase/integrase</fullName>
    </submittedName>
</protein>
<dbReference type="InterPro" id="IPR011010">
    <property type="entry name" value="DNA_brk_join_enz"/>
</dbReference>
<evidence type="ECO:0000256" key="1">
    <source>
        <dbReference type="ARBA" id="ARBA00023172"/>
    </source>
</evidence>